<dbReference type="SUPFAM" id="SSF63737">
    <property type="entry name" value="Leukotriene A4 hydrolase N-terminal domain"/>
    <property type="match status" value="1"/>
</dbReference>
<keyword evidence="18" id="KW-0031">Aminopeptidase</keyword>
<dbReference type="Pfam" id="PF09127">
    <property type="entry name" value="Leuk-A4-hydro_C"/>
    <property type="match status" value="1"/>
</dbReference>
<evidence type="ECO:0000256" key="12">
    <source>
        <dbReference type="PIRSR" id="PIRSR634015-1"/>
    </source>
</evidence>
<feature type="binding site" evidence="14">
    <location>
        <position position="347"/>
    </location>
    <ligand>
        <name>Zn(2+)</name>
        <dbReference type="ChEBI" id="CHEBI:29105"/>
        <note>catalytic</note>
    </ligand>
</feature>
<dbReference type="Gene3D" id="1.10.390.10">
    <property type="entry name" value="Neutral Protease Domain 2"/>
    <property type="match status" value="1"/>
</dbReference>
<evidence type="ECO:0000256" key="5">
    <source>
        <dbReference type="ARBA" id="ARBA00015611"/>
    </source>
</evidence>
<feature type="binding site" evidence="14">
    <location>
        <position position="366"/>
    </location>
    <ligand>
        <name>Zn(2+)</name>
        <dbReference type="ChEBI" id="CHEBI:29105"/>
        <note>catalytic</note>
    </ligand>
</feature>
<dbReference type="InterPro" id="IPR042097">
    <property type="entry name" value="Aminopeptidase_N-like_N_sf"/>
</dbReference>
<feature type="active site" description="Proton acceptor" evidence="12">
    <location>
        <position position="344"/>
    </location>
</feature>
<dbReference type="RefSeq" id="WP_061094329.1">
    <property type="nucleotide sequence ID" value="NZ_CP014323.1"/>
</dbReference>
<keyword evidence="11" id="KW-0482">Metalloprotease</keyword>
<evidence type="ECO:0000256" key="6">
    <source>
        <dbReference type="ARBA" id="ARBA00022490"/>
    </source>
</evidence>
<dbReference type="InterPro" id="IPR049980">
    <property type="entry name" value="LTA4H_cat"/>
</dbReference>
<keyword evidence="8 14" id="KW-0479">Metal-binding</keyword>
<keyword evidence="10 14" id="KW-0862">Zinc</keyword>
<dbReference type="SUPFAM" id="SSF55486">
    <property type="entry name" value="Metalloproteases ('zincins'), catalytic domain"/>
    <property type="match status" value="1"/>
</dbReference>
<evidence type="ECO:0000313" key="18">
    <source>
        <dbReference type="EMBL" id="AMJ97408.1"/>
    </source>
</evidence>
<feature type="binding site" evidence="13">
    <location>
        <begin position="187"/>
        <end position="189"/>
    </location>
    <ligand>
        <name>a peptide</name>
        <dbReference type="ChEBI" id="CHEBI:60466"/>
    </ligand>
</feature>
<evidence type="ECO:0000256" key="15">
    <source>
        <dbReference type="SAM" id="Coils"/>
    </source>
</evidence>
<dbReference type="GO" id="GO:0008237">
    <property type="term" value="F:metallopeptidase activity"/>
    <property type="evidence" value="ECO:0007669"/>
    <property type="project" value="UniProtKB-KW"/>
</dbReference>
<evidence type="ECO:0000256" key="7">
    <source>
        <dbReference type="ARBA" id="ARBA00022670"/>
    </source>
</evidence>
<comment type="similarity">
    <text evidence="3">Belongs to the peptidase M1 family.</text>
</comment>
<organism evidence="18 19">
    <name type="scientific">Alteromonas macleodii</name>
    <name type="common">Pseudoalteromonas macleodii</name>
    <dbReference type="NCBI Taxonomy" id="28108"/>
    <lineage>
        <taxon>Bacteria</taxon>
        <taxon>Pseudomonadati</taxon>
        <taxon>Pseudomonadota</taxon>
        <taxon>Gammaproteobacteria</taxon>
        <taxon>Alteromonadales</taxon>
        <taxon>Alteromonadaceae</taxon>
        <taxon>Alteromonas/Salinimonas group</taxon>
        <taxon>Alteromonas</taxon>
    </lineage>
</organism>
<dbReference type="GO" id="GO:0016285">
    <property type="term" value="F:alanyl aminopeptidase activity"/>
    <property type="evidence" value="ECO:0007669"/>
    <property type="project" value="UniProtKB-EC"/>
</dbReference>
<dbReference type="EC" id="3.4.11.2" evidence="4"/>
<dbReference type="GO" id="GO:0008270">
    <property type="term" value="F:zinc ion binding"/>
    <property type="evidence" value="ECO:0007669"/>
    <property type="project" value="InterPro"/>
</dbReference>
<comment type="subcellular location">
    <subcellularLocation>
        <location evidence="2">Cytoplasm</location>
    </subcellularLocation>
</comment>
<dbReference type="InterPro" id="IPR016024">
    <property type="entry name" value="ARM-type_fold"/>
</dbReference>
<dbReference type="OrthoDB" id="100605at2"/>
<evidence type="ECO:0000256" key="9">
    <source>
        <dbReference type="ARBA" id="ARBA00022801"/>
    </source>
</evidence>
<dbReference type="GO" id="GO:0005737">
    <property type="term" value="C:cytoplasm"/>
    <property type="evidence" value="ECO:0007669"/>
    <property type="project" value="UniProtKB-SubCell"/>
</dbReference>
<evidence type="ECO:0000256" key="14">
    <source>
        <dbReference type="PIRSR" id="PIRSR634015-3"/>
    </source>
</evidence>
<dbReference type="EMBL" id="CP014323">
    <property type="protein sequence ID" value="AMJ97408.1"/>
    <property type="molecule type" value="Genomic_DNA"/>
</dbReference>
<dbReference type="Gene3D" id="3.30.2010.30">
    <property type="match status" value="1"/>
</dbReference>
<dbReference type="InterPro" id="IPR034015">
    <property type="entry name" value="M1_LTA4H"/>
</dbReference>
<dbReference type="InterPro" id="IPR027268">
    <property type="entry name" value="Peptidase_M4/M1_CTD_sf"/>
</dbReference>
<keyword evidence="9" id="KW-0378">Hydrolase</keyword>
<comment type="cofactor">
    <cofactor evidence="14">
        <name>Zn(2+)</name>
        <dbReference type="ChEBI" id="CHEBI:29105"/>
    </cofactor>
    <text evidence="14">Binds 1 zinc ion per subunit.</text>
</comment>
<dbReference type="Gene3D" id="2.60.40.1730">
    <property type="entry name" value="tricorn interacting facor f3 domain"/>
    <property type="match status" value="1"/>
</dbReference>
<evidence type="ECO:0000256" key="1">
    <source>
        <dbReference type="ARBA" id="ARBA00000098"/>
    </source>
</evidence>
<feature type="signal peptide" evidence="16">
    <location>
        <begin position="1"/>
        <end position="18"/>
    </location>
</feature>
<dbReference type="SUPFAM" id="SSF48371">
    <property type="entry name" value="ARM repeat"/>
    <property type="match status" value="1"/>
</dbReference>
<feature type="binding site" evidence="13">
    <location>
        <begin position="314"/>
        <end position="319"/>
    </location>
    <ligand>
        <name>a peptide</name>
        <dbReference type="ChEBI" id="CHEBI:60466"/>
    </ligand>
</feature>
<proteinExistence type="inferred from homology"/>
<comment type="catalytic activity">
    <reaction evidence="1">
        <text>Release of an N-terminal amino acid, Xaa-|-Yaa- from a peptide, amide or arylamide. Xaa is preferably Ala, but may be most amino acids including Pro (slow action). When a terminal hydrophobic residue is followed by a prolyl residue, the two may be released as an intact Xaa-Pro dipeptide.</text>
        <dbReference type="EC" id="3.4.11.2"/>
    </reaction>
</comment>
<evidence type="ECO:0000259" key="17">
    <source>
        <dbReference type="SMART" id="SM01263"/>
    </source>
</evidence>
<dbReference type="Gene3D" id="1.25.40.320">
    <property type="entry name" value="Peptidase M1, leukotriene A4 hydrolase/aminopeptidase C-terminal domain"/>
    <property type="match status" value="1"/>
</dbReference>
<dbReference type="GO" id="GO:0006508">
    <property type="term" value="P:proteolysis"/>
    <property type="evidence" value="ECO:0007669"/>
    <property type="project" value="UniProtKB-KW"/>
</dbReference>
<evidence type="ECO:0000256" key="8">
    <source>
        <dbReference type="ARBA" id="ARBA00022723"/>
    </source>
</evidence>
<dbReference type="InterPro" id="IPR038502">
    <property type="entry name" value="M1_LTA-4_hydro/amino_C_sf"/>
</dbReference>
<dbReference type="InterPro" id="IPR014782">
    <property type="entry name" value="Peptidase_M1_dom"/>
</dbReference>
<dbReference type="PRINTS" id="PR00756">
    <property type="entry name" value="ALADIPTASE"/>
</dbReference>
<keyword evidence="16" id="KW-0732">Signal</keyword>
<reference evidence="18 19" key="1">
    <citation type="submission" date="2015-12" db="EMBL/GenBank/DDBJ databases">
        <authorList>
            <person name="Shamseldin A."/>
            <person name="Moawad H."/>
            <person name="Abd El-Rahim W.M."/>
            <person name="Sadowsky M.J."/>
        </authorList>
    </citation>
    <scope>NUCLEOTIDE SEQUENCE [LARGE SCALE GENOMIC DNA]</scope>
    <source>
        <strain evidence="18 19">D7</strain>
    </source>
</reference>
<dbReference type="InterPro" id="IPR001930">
    <property type="entry name" value="Peptidase_M1"/>
</dbReference>
<dbReference type="PANTHER" id="PTHR45726">
    <property type="entry name" value="LEUKOTRIENE A-4 HYDROLASE"/>
    <property type="match status" value="1"/>
</dbReference>
<dbReference type="PROSITE" id="PS51257">
    <property type="entry name" value="PROKAR_LIPOPROTEIN"/>
    <property type="match status" value="1"/>
</dbReference>
<keyword evidence="6" id="KW-0963">Cytoplasm</keyword>
<evidence type="ECO:0000313" key="19">
    <source>
        <dbReference type="Proteomes" id="UP000063991"/>
    </source>
</evidence>
<dbReference type="Pfam" id="PF01433">
    <property type="entry name" value="Peptidase_M1"/>
    <property type="match status" value="1"/>
</dbReference>
<keyword evidence="7" id="KW-0645">Protease</keyword>
<accession>A0A126PYU9</accession>
<protein>
    <recommendedName>
        <fullName evidence="5">Aminopeptidase N</fullName>
        <ecNumber evidence="4">3.4.11.2</ecNumber>
    </recommendedName>
</protein>
<feature type="active site" description="Proton donor" evidence="12">
    <location>
        <position position="429"/>
    </location>
</feature>
<evidence type="ECO:0000256" key="11">
    <source>
        <dbReference type="ARBA" id="ARBA00023049"/>
    </source>
</evidence>
<feature type="domain" description="Peptidase M1 leukotriene A4 hydrolase/aminopeptidase C-terminal" evidence="17">
    <location>
        <begin position="508"/>
        <end position="647"/>
    </location>
</feature>
<evidence type="ECO:0000256" key="4">
    <source>
        <dbReference type="ARBA" id="ARBA00012564"/>
    </source>
</evidence>
<dbReference type="Pfam" id="PF17900">
    <property type="entry name" value="Peptidase_M1_N"/>
    <property type="match status" value="1"/>
</dbReference>
<name>A0A126PYU9_ALTMA</name>
<gene>
    <name evidence="18" type="ORF">AVL55_04065</name>
</gene>
<evidence type="ECO:0000256" key="10">
    <source>
        <dbReference type="ARBA" id="ARBA00022833"/>
    </source>
</evidence>
<feature type="binding site" evidence="14">
    <location>
        <position position="343"/>
    </location>
    <ligand>
        <name>Zn(2+)</name>
        <dbReference type="ChEBI" id="CHEBI:29105"/>
        <note>catalytic</note>
    </ligand>
</feature>
<evidence type="ECO:0000256" key="2">
    <source>
        <dbReference type="ARBA" id="ARBA00004496"/>
    </source>
</evidence>
<evidence type="ECO:0000256" key="16">
    <source>
        <dbReference type="SAM" id="SignalP"/>
    </source>
</evidence>
<sequence>MKKYGLLATFVCAPVLFACSDNSNVDAAKTDKDQAVSVGSTSDTEAQNVAVASQADAAIASGVDYHSFANPNEIRVTHLSLNLTANFETKQLVGDVTLDVKREKPDNNTLVLDTRALDIQSVTVDGESVPFEKGEVDPDLGTSLTITLPSSANAVTVAYSTSPEASGVQWLTPAQTAGKKHPFLFTQAQAVHARSFIPLQDSPQVRVTYDAIIKTPEALLAVMSASNDPTTERDGEYEFTMPQPIPSYLIALAIGDLEFKAMGERTGVYAEPALLESAAKEFEDTEAMLEVTEETYGPYQWDRYDLLILPPSFPFGGMENPRLSFITPTVIAGDKSLVSLIAHELAHSWSGNTVTNATWRDLWLNEGFTTYLTYRIMEMIYGHDRFKKEAVLGYQDLENDVAALEENDEILAIDLRGRNPDDVFSNIPYEKGALFLREIEQKIGRENFDAFLMQYFKDFAFKSITTDTFIAYLDDTLLKQYPDKLDAERIQTWIFEPGIPEGAPQPESDAFTKIDDTRSAWLSGDVKAADIETAQWTVHEWLYFLNNMPESLSNAQLAELDSAFSLTSTKNNEIAHSWLMIAVENNYQPAYDRLYSYLVSIGRNKLVKPLYRELSKTPEGKAFAKRAFEEAKPGYHPLTVKANEGYVN</sequence>
<keyword evidence="15" id="KW-0175">Coiled coil</keyword>
<dbReference type="InterPro" id="IPR045357">
    <property type="entry name" value="Aminopeptidase_N-like_N"/>
</dbReference>
<feature type="coiled-coil region" evidence="15">
    <location>
        <begin position="387"/>
        <end position="414"/>
    </location>
</feature>
<dbReference type="SMART" id="SM01263">
    <property type="entry name" value="Leuk-A4-hydro_C"/>
    <property type="match status" value="1"/>
</dbReference>
<dbReference type="InterPro" id="IPR015211">
    <property type="entry name" value="Peptidase_M1_C"/>
</dbReference>
<dbReference type="CDD" id="cd09599">
    <property type="entry name" value="M1_LTA4H"/>
    <property type="match status" value="1"/>
</dbReference>
<dbReference type="AlphaFoldDB" id="A0A126PYU9"/>
<feature type="binding site" evidence="13">
    <location>
        <begin position="603"/>
        <end position="605"/>
    </location>
    <ligand>
        <name>a peptide</name>
        <dbReference type="ChEBI" id="CHEBI:60466"/>
    </ligand>
</feature>
<feature type="chain" id="PRO_5007272432" description="Aminopeptidase N" evidence="16">
    <location>
        <begin position="19"/>
        <end position="648"/>
    </location>
</feature>
<dbReference type="FunFam" id="3.30.2010.30:FF:000001">
    <property type="entry name" value="Leukotriene A(4) hydrolase"/>
    <property type="match status" value="1"/>
</dbReference>
<evidence type="ECO:0000256" key="3">
    <source>
        <dbReference type="ARBA" id="ARBA00010136"/>
    </source>
</evidence>
<dbReference type="PANTHER" id="PTHR45726:SF3">
    <property type="entry name" value="LEUKOTRIENE A-4 HYDROLASE"/>
    <property type="match status" value="1"/>
</dbReference>
<dbReference type="Proteomes" id="UP000063991">
    <property type="component" value="Chromosome"/>
</dbReference>
<evidence type="ECO:0000256" key="13">
    <source>
        <dbReference type="PIRSR" id="PIRSR634015-2"/>
    </source>
</evidence>